<sequence>MATITVRVPKNIRKEMKRLKHINWSEVIRQAIAEELKKDRMKRASQKIDELRSKSKVKWDSAAVIREWRERRR</sequence>
<reference evidence="1 2" key="1">
    <citation type="journal article" date="2019" name="Nat. Microbiol.">
        <title>Expanding anaerobic alkane metabolism in the domain of Archaea.</title>
        <authorList>
            <person name="Wang Y."/>
            <person name="Wegener G."/>
            <person name="Hou J."/>
            <person name="Wang F."/>
            <person name="Xiao X."/>
        </authorList>
    </citation>
    <scope>NUCLEOTIDE SEQUENCE [LARGE SCALE GENOMIC DNA]</scope>
    <source>
        <strain evidence="1">WYZ-LMO10</strain>
    </source>
</reference>
<dbReference type="PANTHER" id="PTHR42244:SF2">
    <property type="entry name" value="ANTITOXIN VAPB3-RELATED"/>
    <property type="match status" value="1"/>
</dbReference>
<name>A0A523BDL0_9CREN</name>
<comment type="caution">
    <text evidence="1">The sequence shown here is derived from an EMBL/GenBank/DDBJ whole genome shotgun (WGS) entry which is preliminary data.</text>
</comment>
<organism evidence="1 2">
    <name type="scientific">Thermoproteota archaeon</name>
    <dbReference type="NCBI Taxonomy" id="2056631"/>
    <lineage>
        <taxon>Archaea</taxon>
        <taxon>Thermoproteota</taxon>
    </lineage>
</organism>
<protein>
    <recommendedName>
        <fullName evidence="3">VapB-type antitoxin</fullName>
    </recommendedName>
</protein>
<dbReference type="PANTHER" id="PTHR42244">
    <property type="entry name" value="ANTITOXIN VAPB3-RELATED"/>
    <property type="match status" value="1"/>
</dbReference>
<evidence type="ECO:0008006" key="3">
    <source>
        <dbReference type="Google" id="ProtNLM"/>
    </source>
</evidence>
<dbReference type="AlphaFoldDB" id="A0A523BDL0"/>
<dbReference type="Proteomes" id="UP000315399">
    <property type="component" value="Unassembled WGS sequence"/>
</dbReference>
<accession>A0A523BDL0</accession>
<dbReference type="EMBL" id="QNVH01000024">
    <property type="protein sequence ID" value="TDA39033.1"/>
    <property type="molecule type" value="Genomic_DNA"/>
</dbReference>
<dbReference type="InterPro" id="IPR039709">
    <property type="entry name" value="VapB3-like"/>
</dbReference>
<proteinExistence type="predicted"/>
<gene>
    <name evidence="1" type="ORF">DSO08_03295</name>
</gene>
<evidence type="ECO:0000313" key="2">
    <source>
        <dbReference type="Proteomes" id="UP000315399"/>
    </source>
</evidence>
<evidence type="ECO:0000313" key="1">
    <source>
        <dbReference type="EMBL" id="TDA39033.1"/>
    </source>
</evidence>